<name>A0A0W0XLF3_9GAMM</name>
<gene>
    <name evidence="2" type="ORF">Lqui_2884</name>
</gene>
<dbReference type="InterPro" id="IPR010982">
    <property type="entry name" value="Lambda_DNA-bd_dom_sf"/>
</dbReference>
<dbReference type="RefSeq" id="WP_058508938.1">
    <property type="nucleotide sequence ID" value="NZ_CAAAIK010000017.1"/>
</dbReference>
<feature type="domain" description="HTH cro/C1-type" evidence="1">
    <location>
        <begin position="46"/>
        <end position="70"/>
    </location>
</feature>
<dbReference type="PATRIC" id="fig|45073.5.peg.3061"/>
<dbReference type="Proteomes" id="UP000054618">
    <property type="component" value="Unassembled WGS sequence"/>
</dbReference>
<evidence type="ECO:0000259" key="1">
    <source>
        <dbReference type="PROSITE" id="PS50943"/>
    </source>
</evidence>
<dbReference type="Gene3D" id="1.10.260.40">
    <property type="entry name" value="lambda repressor-like DNA-binding domains"/>
    <property type="match status" value="1"/>
</dbReference>
<sequence length="84" mass="9666">MSNKRFAERLNKELDGIGVPPRDDERIEVFSKLLKIPKYQAEAFLNGIVIPTSKILDRLADELEVNPDWLIGKSDNRKRETRAS</sequence>
<protein>
    <recommendedName>
        <fullName evidence="1">HTH cro/C1-type domain-containing protein</fullName>
    </recommendedName>
</protein>
<accession>A0A0W0XLF3</accession>
<dbReference type="EMBL" id="LNYS01000025">
    <property type="protein sequence ID" value="KTD45413.1"/>
    <property type="molecule type" value="Genomic_DNA"/>
</dbReference>
<dbReference type="AlphaFoldDB" id="A0A0W0XLF3"/>
<dbReference type="InterPro" id="IPR001387">
    <property type="entry name" value="Cro/C1-type_HTH"/>
</dbReference>
<comment type="caution">
    <text evidence="2">The sequence shown here is derived from an EMBL/GenBank/DDBJ whole genome shotgun (WGS) entry which is preliminary data.</text>
</comment>
<proteinExistence type="predicted"/>
<dbReference type="GO" id="GO:0003677">
    <property type="term" value="F:DNA binding"/>
    <property type="evidence" value="ECO:0007669"/>
    <property type="project" value="InterPro"/>
</dbReference>
<evidence type="ECO:0000313" key="3">
    <source>
        <dbReference type="Proteomes" id="UP000054618"/>
    </source>
</evidence>
<dbReference type="STRING" id="45073.Lqui_2884"/>
<dbReference type="OrthoDB" id="5643962at2"/>
<organism evidence="2 3">
    <name type="scientific">Legionella quinlivanii</name>
    <dbReference type="NCBI Taxonomy" id="45073"/>
    <lineage>
        <taxon>Bacteria</taxon>
        <taxon>Pseudomonadati</taxon>
        <taxon>Pseudomonadota</taxon>
        <taxon>Gammaproteobacteria</taxon>
        <taxon>Legionellales</taxon>
        <taxon>Legionellaceae</taxon>
        <taxon>Legionella</taxon>
    </lineage>
</organism>
<dbReference type="PROSITE" id="PS50943">
    <property type="entry name" value="HTH_CROC1"/>
    <property type="match status" value="1"/>
</dbReference>
<keyword evidence="3" id="KW-1185">Reference proteome</keyword>
<reference evidence="2 3" key="1">
    <citation type="submission" date="2015-11" db="EMBL/GenBank/DDBJ databases">
        <title>Genomic analysis of 38 Legionella species identifies large and diverse effector repertoires.</title>
        <authorList>
            <person name="Burstein D."/>
            <person name="Amaro F."/>
            <person name="Zusman T."/>
            <person name="Lifshitz Z."/>
            <person name="Cohen O."/>
            <person name="Gilbert J.A."/>
            <person name="Pupko T."/>
            <person name="Shuman H.A."/>
            <person name="Segal G."/>
        </authorList>
    </citation>
    <scope>NUCLEOTIDE SEQUENCE [LARGE SCALE GENOMIC DNA]</scope>
    <source>
        <strain evidence="2 3">CDC#1442-AUS-E</strain>
    </source>
</reference>
<evidence type="ECO:0000313" key="2">
    <source>
        <dbReference type="EMBL" id="KTD45413.1"/>
    </source>
</evidence>